<gene>
    <name evidence="3" type="ORF">GXW71_26200</name>
</gene>
<dbReference type="InterPro" id="IPR042100">
    <property type="entry name" value="Bug_dom1"/>
</dbReference>
<dbReference type="SUPFAM" id="SSF53850">
    <property type="entry name" value="Periplasmic binding protein-like II"/>
    <property type="match status" value="1"/>
</dbReference>
<organism evidence="3 4">
    <name type="scientific">Plastoroseomonas hellenica</name>
    <dbReference type="NCBI Taxonomy" id="2687306"/>
    <lineage>
        <taxon>Bacteria</taxon>
        <taxon>Pseudomonadati</taxon>
        <taxon>Pseudomonadota</taxon>
        <taxon>Alphaproteobacteria</taxon>
        <taxon>Acetobacterales</taxon>
        <taxon>Acetobacteraceae</taxon>
        <taxon>Plastoroseomonas</taxon>
    </lineage>
</organism>
<keyword evidence="4" id="KW-1185">Reference proteome</keyword>
<comment type="similarity">
    <text evidence="1">Belongs to the UPF0065 (bug) family.</text>
</comment>
<dbReference type="EMBL" id="JAAGBB010000042">
    <property type="protein sequence ID" value="MBR0667874.1"/>
    <property type="molecule type" value="Genomic_DNA"/>
</dbReference>
<dbReference type="InterPro" id="IPR005064">
    <property type="entry name" value="BUG"/>
</dbReference>
<proteinExistence type="inferred from homology"/>
<comment type="caution">
    <text evidence="3">The sequence shown here is derived from an EMBL/GenBank/DDBJ whole genome shotgun (WGS) entry which is preliminary data.</text>
</comment>
<reference evidence="4" key="1">
    <citation type="journal article" date="2021" name="Syst. Appl. Microbiol.">
        <title>Roseomonas hellenica sp. nov., isolated from roots of wild-growing Alkanna tinctoria.</title>
        <authorList>
            <person name="Rat A."/>
            <person name="Naranjo H.D."/>
            <person name="Lebbe L."/>
            <person name="Cnockaert M."/>
            <person name="Krigas N."/>
            <person name="Grigoriadou K."/>
            <person name="Maloupa E."/>
            <person name="Willems A."/>
        </authorList>
    </citation>
    <scope>NUCLEOTIDE SEQUENCE [LARGE SCALE GENOMIC DNA]</scope>
    <source>
        <strain evidence="4">LMG 31523</strain>
    </source>
</reference>
<dbReference type="Gene3D" id="3.40.190.150">
    <property type="entry name" value="Bordetella uptake gene, domain 1"/>
    <property type="match status" value="1"/>
</dbReference>
<evidence type="ECO:0000313" key="3">
    <source>
        <dbReference type="EMBL" id="MBR0667874.1"/>
    </source>
</evidence>
<evidence type="ECO:0000313" key="4">
    <source>
        <dbReference type="Proteomes" id="UP001196870"/>
    </source>
</evidence>
<sequence length="326" mass="33888">MRREFLKSLVVAGGLTRLSAPALAQTGGYPSRSLRMIVPFAAGGAADVVARLMARGMGEALGQPVVVENRGGSGGVLGSEVALAAPADGYTIVFHTLSSAVLNAGLYRNLSFDVRRAFLPVSLVGLVPNVVLVNANSPARTLQALIALLKANPGRLTYASSGNGTITHLSAHLLLSLTGTQALHIPYRGSGPALQDVAAGTTDMMVDTMAGVLGLVQGGQLRALALTTRTRSPALPDVPTAAEAGLPGYETYNWHAIYATQNTPAPVVARLEQAARDAVRSPAIRQRLEQVGVEPDGGSAAELERFWDAQMALWIPIIRASGATAD</sequence>
<evidence type="ECO:0000256" key="2">
    <source>
        <dbReference type="SAM" id="SignalP"/>
    </source>
</evidence>
<dbReference type="RefSeq" id="WP_211855649.1">
    <property type="nucleotide sequence ID" value="NZ_JAAGBB010000042.1"/>
</dbReference>
<dbReference type="Proteomes" id="UP001196870">
    <property type="component" value="Unassembled WGS sequence"/>
</dbReference>
<protein>
    <submittedName>
        <fullName evidence="3">Tripartite tricarboxylate transporter substrate binding protein</fullName>
    </submittedName>
</protein>
<dbReference type="PANTHER" id="PTHR42928">
    <property type="entry name" value="TRICARBOXYLATE-BINDING PROTEIN"/>
    <property type="match status" value="1"/>
</dbReference>
<feature type="chain" id="PRO_5046976605" evidence="2">
    <location>
        <begin position="25"/>
        <end position="326"/>
    </location>
</feature>
<dbReference type="PIRSF" id="PIRSF017082">
    <property type="entry name" value="YflP"/>
    <property type="match status" value="1"/>
</dbReference>
<name>A0ABS5F5M6_9PROT</name>
<keyword evidence="2" id="KW-0732">Signal</keyword>
<evidence type="ECO:0000256" key="1">
    <source>
        <dbReference type="ARBA" id="ARBA00006987"/>
    </source>
</evidence>
<dbReference type="PANTHER" id="PTHR42928:SF5">
    <property type="entry name" value="BLR1237 PROTEIN"/>
    <property type="match status" value="1"/>
</dbReference>
<accession>A0ABS5F5M6</accession>
<dbReference type="Pfam" id="PF03401">
    <property type="entry name" value="TctC"/>
    <property type="match status" value="1"/>
</dbReference>
<dbReference type="Gene3D" id="3.40.190.10">
    <property type="entry name" value="Periplasmic binding protein-like II"/>
    <property type="match status" value="1"/>
</dbReference>
<feature type="signal peptide" evidence="2">
    <location>
        <begin position="1"/>
        <end position="24"/>
    </location>
</feature>